<evidence type="ECO:0000313" key="2">
    <source>
        <dbReference type="Proteomes" id="UP000199092"/>
    </source>
</evidence>
<dbReference type="EMBL" id="LT629749">
    <property type="protein sequence ID" value="SDS51896.1"/>
    <property type="molecule type" value="Genomic_DNA"/>
</dbReference>
<dbReference type="Proteomes" id="UP000199092">
    <property type="component" value="Chromosome I"/>
</dbReference>
<reference evidence="1 2" key="1">
    <citation type="submission" date="2016-10" db="EMBL/GenBank/DDBJ databases">
        <authorList>
            <person name="de Groot N.N."/>
        </authorList>
    </citation>
    <scope>NUCLEOTIDE SEQUENCE [LARGE SCALE GENOMIC DNA]</scope>
    <source>
        <strain evidence="1 2">DSM 21741</strain>
    </source>
</reference>
<dbReference type="Gene3D" id="1.10.10.10">
    <property type="entry name" value="Winged helix-like DNA-binding domain superfamily/Winged helix DNA-binding domain"/>
    <property type="match status" value="1"/>
</dbReference>
<dbReference type="AlphaFoldDB" id="A0A1H1SVZ8"/>
<dbReference type="SUPFAM" id="SSF46785">
    <property type="entry name" value="Winged helix' DNA-binding domain"/>
    <property type="match status" value="1"/>
</dbReference>
<dbReference type="RefSeq" id="WP_157720378.1">
    <property type="nucleotide sequence ID" value="NZ_LT629749.1"/>
</dbReference>
<proteinExistence type="predicted"/>
<accession>A0A1H1SVZ8</accession>
<keyword evidence="2" id="KW-1185">Reference proteome</keyword>
<protein>
    <submittedName>
        <fullName evidence="1">Helix-turn-helix domain-containing protein</fullName>
    </submittedName>
</protein>
<dbReference type="InterPro" id="IPR036390">
    <property type="entry name" value="WH_DNA-bd_sf"/>
</dbReference>
<dbReference type="InterPro" id="IPR036388">
    <property type="entry name" value="WH-like_DNA-bd_sf"/>
</dbReference>
<name>A0A1H1SVZ8_9ACTN</name>
<organism evidence="1 2">
    <name type="scientific">Friedmanniella luteola</name>
    <dbReference type="NCBI Taxonomy" id="546871"/>
    <lineage>
        <taxon>Bacteria</taxon>
        <taxon>Bacillati</taxon>
        <taxon>Actinomycetota</taxon>
        <taxon>Actinomycetes</taxon>
        <taxon>Propionibacteriales</taxon>
        <taxon>Nocardioidaceae</taxon>
        <taxon>Friedmanniella</taxon>
    </lineage>
</organism>
<evidence type="ECO:0000313" key="1">
    <source>
        <dbReference type="EMBL" id="SDS51896.1"/>
    </source>
</evidence>
<sequence>MTERLGSSGQLQAVTDRRQARLLTDPRSAAFIHPFLGRERSTAEAAREAGCALTTMAYRIRVLHQAGLLRIVRTHHRPGRPISYYRSTQDAYRVPLAATDFADQRDQTHRIGAPIYRRITDAYSAALASSGSGIRLITRDDHGGIYSTDLPPHRTPDHHPLMFEDRTIELTVEQAERLCAQLDRLIDELPDRDDRTGKTRHSYAVMVAAVPLKG</sequence>
<gene>
    <name evidence="1" type="ORF">SAMN04488543_1882</name>
</gene>
<dbReference type="OrthoDB" id="5148992at2"/>